<dbReference type="GO" id="GO:0006310">
    <property type="term" value="P:DNA recombination"/>
    <property type="evidence" value="ECO:0007669"/>
    <property type="project" value="UniProtKB-KW"/>
</dbReference>
<dbReference type="Gene3D" id="3.30.160.390">
    <property type="entry name" value="Integrase, DNA-binding domain"/>
    <property type="match status" value="1"/>
</dbReference>
<dbReference type="InterPro" id="IPR011010">
    <property type="entry name" value="DNA_brk_join_enz"/>
</dbReference>
<dbReference type="InterPro" id="IPR044068">
    <property type="entry name" value="CB"/>
</dbReference>
<gene>
    <name evidence="8" type="ORF">NS355_05120</name>
</gene>
<dbReference type="PROSITE" id="PS51898">
    <property type="entry name" value="TYR_RECOMBINASE"/>
    <property type="match status" value="1"/>
</dbReference>
<keyword evidence="4" id="KW-0233">DNA recombination</keyword>
<dbReference type="RefSeq" id="WP_058744712.1">
    <property type="nucleotide sequence ID" value="NZ_LDTF01000017.1"/>
</dbReference>
<dbReference type="InterPro" id="IPR010998">
    <property type="entry name" value="Integrase_recombinase_N"/>
</dbReference>
<evidence type="ECO:0000259" key="6">
    <source>
        <dbReference type="PROSITE" id="PS51898"/>
    </source>
</evidence>
<sequence>MGKLTALSVKNAKPGRHADGDGLYLLAKPTGAKSWLLRVQVDGQRRDIGLGSVDTTSRVGADRNTPPPIAIPILHKKVLTLSEAREKAGLLRTAAKSGLDPIAERDRERRKVPTFEEAAKATHDALKSGWSEKTATVFLSSLKNHAYPSLGKMRVDRIDAEHIRDAVAPIWTSKTDMARKVRFRISKVLDFAKSKGWRKSEAPRKSVTVGLAKQAQGGNYAAMPYDQVPAVVAELYAGAPTKGRQALLLTILTAARSGEVRSARRKHFDLDKAEWHRPPEVMKARTAHTVTLSKPAVALLKQIFEEGGHEPDDLVFPNRKGEQLSDMTLSKALRDAGHAYTVHGFRSSFRDWAAEKMPEVPDAVAEAALAHVVPDKVIRAYKRAKFLDMRRGLLEAWGAYVKGSH</sequence>
<dbReference type="Gene3D" id="1.10.443.10">
    <property type="entry name" value="Intergrase catalytic core"/>
    <property type="match status" value="1"/>
</dbReference>
<dbReference type="PANTHER" id="PTHR30629:SF2">
    <property type="entry name" value="PROPHAGE INTEGRASE INTS-RELATED"/>
    <property type="match status" value="1"/>
</dbReference>
<feature type="domain" description="Tyr recombinase" evidence="6">
    <location>
        <begin position="218"/>
        <end position="394"/>
    </location>
</feature>
<dbReference type="InterPro" id="IPR002104">
    <property type="entry name" value="Integrase_catalytic"/>
</dbReference>
<name>A0A147IWN8_9SPHN</name>
<dbReference type="AlphaFoldDB" id="A0A147IWN8"/>
<evidence type="ECO:0000256" key="3">
    <source>
        <dbReference type="ARBA" id="ARBA00023125"/>
    </source>
</evidence>
<keyword evidence="3 5" id="KW-0238">DNA-binding</keyword>
<dbReference type="InterPro" id="IPR013762">
    <property type="entry name" value="Integrase-like_cat_sf"/>
</dbReference>
<dbReference type="GO" id="GO:0003677">
    <property type="term" value="F:DNA binding"/>
    <property type="evidence" value="ECO:0007669"/>
    <property type="project" value="UniProtKB-UniRule"/>
</dbReference>
<reference evidence="8 9" key="1">
    <citation type="journal article" date="2016" name="Front. Microbiol.">
        <title>Genomic Resource of Rice Seed Associated Bacteria.</title>
        <authorList>
            <person name="Midha S."/>
            <person name="Bansal K."/>
            <person name="Sharma S."/>
            <person name="Kumar N."/>
            <person name="Patil P.P."/>
            <person name="Chaudhry V."/>
            <person name="Patil P.B."/>
        </authorList>
    </citation>
    <scope>NUCLEOTIDE SEQUENCE [LARGE SCALE GENOMIC DNA]</scope>
    <source>
        <strain evidence="8 9">NS355</strain>
    </source>
</reference>
<dbReference type="InterPro" id="IPR050808">
    <property type="entry name" value="Phage_Integrase"/>
</dbReference>
<evidence type="ECO:0000256" key="4">
    <source>
        <dbReference type="ARBA" id="ARBA00023172"/>
    </source>
</evidence>
<dbReference type="Pfam" id="PF22022">
    <property type="entry name" value="Phage_int_M"/>
    <property type="match status" value="1"/>
</dbReference>
<organism evidence="8 9">
    <name type="scientific">Sphingomonas yabuuchiae</name>
    <dbReference type="NCBI Taxonomy" id="172044"/>
    <lineage>
        <taxon>Bacteria</taxon>
        <taxon>Pseudomonadati</taxon>
        <taxon>Pseudomonadota</taxon>
        <taxon>Alphaproteobacteria</taxon>
        <taxon>Sphingomonadales</taxon>
        <taxon>Sphingomonadaceae</taxon>
        <taxon>Sphingomonas</taxon>
    </lineage>
</organism>
<dbReference type="GO" id="GO:0015074">
    <property type="term" value="P:DNA integration"/>
    <property type="evidence" value="ECO:0007669"/>
    <property type="project" value="UniProtKB-KW"/>
</dbReference>
<dbReference type="SUPFAM" id="SSF56349">
    <property type="entry name" value="DNA breaking-rejoining enzymes"/>
    <property type="match status" value="1"/>
</dbReference>
<dbReference type="EMBL" id="LDTF01000017">
    <property type="protein sequence ID" value="KTW00175.1"/>
    <property type="molecule type" value="Genomic_DNA"/>
</dbReference>
<evidence type="ECO:0000256" key="5">
    <source>
        <dbReference type="PROSITE-ProRule" id="PRU01248"/>
    </source>
</evidence>
<dbReference type="InterPro" id="IPR053876">
    <property type="entry name" value="Phage_int_M"/>
</dbReference>
<dbReference type="InterPro" id="IPR038488">
    <property type="entry name" value="Integrase_DNA-bd_sf"/>
</dbReference>
<evidence type="ECO:0000313" key="8">
    <source>
        <dbReference type="EMBL" id="KTW00175.1"/>
    </source>
</evidence>
<keyword evidence="2" id="KW-0229">DNA integration</keyword>
<proteinExistence type="inferred from homology"/>
<dbReference type="Proteomes" id="UP000073923">
    <property type="component" value="Unassembled WGS sequence"/>
</dbReference>
<dbReference type="OrthoDB" id="7388552at2"/>
<dbReference type="Gene3D" id="1.10.150.130">
    <property type="match status" value="1"/>
</dbReference>
<evidence type="ECO:0000313" key="9">
    <source>
        <dbReference type="Proteomes" id="UP000073923"/>
    </source>
</evidence>
<feature type="domain" description="Core-binding (CB)" evidence="7">
    <location>
        <begin position="113"/>
        <end position="193"/>
    </location>
</feature>
<evidence type="ECO:0008006" key="10">
    <source>
        <dbReference type="Google" id="ProtNLM"/>
    </source>
</evidence>
<evidence type="ECO:0000256" key="1">
    <source>
        <dbReference type="ARBA" id="ARBA00008857"/>
    </source>
</evidence>
<dbReference type="CDD" id="cd00801">
    <property type="entry name" value="INT_P4_C"/>
    <property type="match status" value="1"/>
</dbReference>
<comment type="caution">
    <text evidence="8">The sequence shown here is derived from an EMBL/GenBank/DDBJ whole genome shotgun (WGS) entry which is preliminary data.</text>
</comment>
<comment type="similarity">
    <text evidence="1">Belongs to the 'phage' integrase family.</text>
</comment>
<dbReference type="PROSITE" id="PS51900">
    <property type="entry name" value="CB"/>
    <property type="match status" value="1"/>
</dbReference>
<protein>
    <recommendedName>
        <fullName evidence="10">Integrase</fullName>
    </recommendedName>
</protein>
<accession>A0A147IWN8</accession>
<dbReference type="PANTHER" id="PTHR30629">
    <property type="entry name" value="PROPHAGE INTEGRASE"/>
    <property type="match status" value="1"/>
</dbReference>
<dbReference type="PATRIC" id="fig|172044.3.peg.718"/>
<dbReference type="Pfam" id="PF13356">
    <property type="entry name" value="Arm-DNA-bind_3"/>
    <property type="match status" value="1"/>
</dbReference>
<dbReference type="InterPro" id="IPR025166">
    <property type="entry name" value="Integrase_DNA_bind_dom"/>
</dbReference>
<evidence type="ECO:0000259" key="7">
    <source>
        <dbReference type="PROSITE" id="PS51900"/>
    </source>
</evidence>
<dbReference type="Pfam" id="PF00589">
    <property type="entry name" value="Phage_integrase"/>
    <property type="match status" value="1"/>
</dbReference>
<evidence type="ECO:0000256" key="2">
    <source>
        <dbReference type="ARBA" id="ARBA00022908"/>
    </source>
</evidence>